<accession>A0A9P0BR35</accession>
<feature type="compositionally biased region" description="Basic and acidic residues" evidence="3">
    <location>
        <begin position="103"/>
        <end position="122"/>
    </location>
</feature>
<keyword evidence="6" id="KW-1185">Reference proteome</keyword>
<name>A0A9P0BR35_CHRIL</name>
<reference evidence="5" key="1">
    <citation type="submission" date="2021-12" db="EMBL/GenBank/DDBJ databases">
        <authorList>
            <person name="King R."/>
        </authorList>
    </citation>
    <scope>NUCLEOTIDE SEQUENCE</scope>
</reference>
<dbReference type="InterPro" id="IPR051436">
    <property type="entry name" value="Autophagy-related_EPG5"/>
</dbReference>
<dbReference type="PANTHER" id="PTHR31139">
    <property type="entry name" value="ECTOPIC P GRANULES PROTEIN 5 HOMOLOG"/>
    <property type="match status" value="1"/>
</dbReference>
<evidence type="ECO:0000313" key="5">
    <source>
        <dbReference type="EMBL" id="CAH0582893.1"/>
    </source>
</evidence>
<feature type="compositionally biased region" description="Acidic residues" evidence="3">
    <location>
        <begin position="1230"/>
        <end position="1242"/>
    </location>
</feature>
<dbReference type="GO" id="GO:0005737">
    <property type="term" value="C:cytoplasm"/>
    <property type="evidence" value="ECO:0007669"/>
    <property type="project" value="TreeGrafter"/>
</dbReference>
<feature type="compositionally biased region" description="Polar residues" evidence="3">
    <location>
        <begin position="49"/>
        <end position="68"/>
    </location>
</feature>
<dbReference type="Proteomes" id="UP001154114">
    <property type="component" value="Chromosome 12"/>
</dbReference>
<gene>
    <name evidence="5" type="ORF">CINC_LOCUS1925</name>
</gene>
<sequence>MATMVKEKRKGKKKEKEKSSSPKEDSPELGEPPPAVTLADFAECGPSGIQATKTVTTDSNTNEPGTSKTSEHAIAELGIKEDREDVVEEESAKDQIAGTNVVSKERDTTVPEAEAKSEHDEATETATSTEANESTESTLPNFQSQYNELSMKLDRMAIPTEVTEHITEEREQELEHYNAYLTVQDTEVGTQVGEDSAESAQEVEENTMVFVQDAVPSAPCFEEIPQGERTVRQEVERERRPRVKPMAIEDAIRLCGGKEMDEVRQMSEAEEAMVAIGSLIGPGSTLFDLLPTLRTSLIATEKERMKLAYGFVEEEKSRNSLWKVEKRQVNLSEKCPCGLSVDLKLSYEHAELNKARLPIAKMTLDKLLRDTQESFCHYQFLAMMAHAQIEALLADTIQSNKNFIRDSLALVLSELRQSDNAPDVLASALERWAAALSAALVDNRDLRQLIYLLHHLFRHPRSVQWAWDAVTVEVDSASPWRVLALLELLLTNSRADAALECTEELEEAWEEVDKHGGGGAVSDGTLRERDLLALLHAFPLRDLLARLLLFTHRDIKLARAHEWGDNSGGRRVLRAACGVRALLHVLRAACRKHPTYMRLVLVLRDLAVHALLGLACLHLNCKSTYDYDLADKIQAECEAAFAAGFSLLSKQELHRLPATLLSDITAKEYCIANIVSIHDSTATQLDQLSLELPVLPCDVRVRVVTQAAVDRKDDHEVARIVIEFLLQTGIKRKSVSCKGLCDIAARECLGEVLAAHPYLHTIALQIVADLNIVESLSPSCVKTLLVHKWRPTGGELSAVLEDWARRCPHFLQHLLLQLDCTPYVGLTLDVQLTLGTWLCSYVDSQPNCLAPDWCWSALRRLRLHRTSWLLAHDAPPPEHPPTHLFSVAHALLATSWGHCIPVICVEGITGLCQLASSRPRDAIHCLSGVMLVMAQSPESVAFTPMFTDLFTSLLNAGPSLVARALGRGGAAGPDLLLRLILAQLADPSCSAGLVCAWLQAAWRPQLGGSARALLDAAAAATRLWPHLDAYAASLIQEENAQEHITTAVRNAACAPLLCECVLRAWHAAREVGAGLLPRLLAALHQQRLAGQKAHVDNALQSIGAKISSEELVIYRAANAALVAPMQHPSHLTLWRLLIHLYLQRPPGDMLSSPLGPQFFSGLIKSRTLGQMKKRLKETITYHLTECDSLKLEHKSLDIPEPQTNSIIERASVTVEDDLLFPGLKLEDLVGEGESDDSEDCAEESGGSKESSPNREVSDQKRDVASMISYHTSAAKLLTEYLGWLEGGEQVRAEPHHADIARFIPEHALDVAWKRCVPRPAASPELDSFPLPAPRPPPDNTPPVTPFHTAINTLLAVKDRSGKRRKRIALRTPMPRIDYSDSRALMSALDKHLKTVETLAQEWYSELSRVEVLDTKLWELVGGLRVNRQLPAVRKSCANKCKSIIFVIPEQESCRSEDAERRVKENRRSARVALQRLARVRPRAVSTAAAVYHIIRNLSSSEAALRVIERVWSSAGAPHCETCPPTKQLIVSLVMELAERWVRSDGRMCVELLSSWSKRARCGLQQELCGSVLAPRHLASEHWTKLYTVVLESPLPSHTVFSYLSKFEVTRWSKTIDKYQHKALLEALVLAAQRWGMDPPQEHSMLLEIIGIHTGILVHTQEYCSHVIRCSHASVNRTLPPSHWGHVNRAVANNPEPISIDDFNALLRMLGKLWWDARQNNRDGKTTPYAAYAPHIAILLNSLQRAFVAAAINNSYEPSRIAWDAWATLLYSWNPWILPYPTPPILLSAIADQDSYTPMLRHFVDIVHQIMIDCPGTEIHLLQATFEWCVETYEVCLSKPNLQESRVQAAALLAETAKLPWDEHQWFYGKCLMIALRISNSNDKDLTSWCCACWRGTTAETLQLQSQYEPAPLPRLALLIQLLTSTLPHHPQIYEEGCKLPWSLLPQEALDEALDRYFMVHHNPAVAYHDMPHFRIILLACDLITVEEEAPVRACVAARVRRARGVSQWVRGASSPALVAHVPAHARKVLDVITDIGAYCIKEAEDELEELLSRAIVILCIEPAASVALTVWISYLLRSKPPMVTANVSAAAAITDFQYFGPVADDAARTLMRYNDGLPWYEFPARWQSIPFPHARALAAAGRAHAAYTVALAYAQTAGEVRAVLAALLSASLNFVIDEPMIATWICYACRMSLTFADESQESRDCRATVNAVLATWGEVPRRTLLSMISSIIYPDRPQPLHRILCHYAQCILSADEAPRRVFETSCLHTLGPHCDVTGWAAAPTLAKLVRLATRLYPNKDKYFHIEMEMATGKG</sequence>
<feature type="compositionally biased region" description="Basic and acidic residues" evidence="3">
    <location>
        <begin position="14"/>
        <end position="26"/>
    </location>
</feature>
<feature type="compositionally biased region" description="Basic and acidic residues" evidence="3">
    <location>
        <begin position="1251"/>
        <end position="1260"/>
    </location>
</feature>
<comment type="similarity">
    <text evidence="1">Belongs to the EPG5 family.</text>
</comment>
<evidence type="ECO:0000256" key="1">
    <source>
        <dbReference type="ARBA" id="ARBA00010948"/>
    </source>
</evidence>
<feature type="compositionally biased region" description="Low complexity" evidence="3">
    <location>
        <begin position="124"/>
        <end position="138"/>
    </location>
</feature>
<organism evidence="5 6">
    <name type="scientific">Chrysodeixis includens</name>
    <name type="common">Soybean looper</name>
    <name type="synonym">Pseudoplusia includens</name>
    <dbReference type="NCBI Taxonomy" id="689277"/>
    <lineage>
        <taxon>Eukaryota</taxon>
        <taxon>Metazoa</taxon>
        <taxon>Ecdysozoa</taxon>
        <taxon>Arthropoda</taxon>
        <taxon>Hexapoda</taxon>
        <taxon>Insecta</taxon>
        <taxon>Pterygota</taxon>
        <taxon>Neoptera</taxon>
        <taxon>Endopterygota</taxon>
        <taxon>Lepidoptera</taxon>
        <taxon>Glossata</taxon>
        <taxon>Ditrysia</taxon>
        <taxon>Noctuoidea</taxon>
        <taxon>Noctuidae</taxon>
        <taxon>Plusiinae</taxon>
        <taxon>Chrysodeixis</taxon>
    </lineage>
</organism>
<feature type="compositionally biased region" description="Basic and acidic residues" evidence="3">
    <location>
        <begin position="69"/>
        <end position="83"/>
    </location>
</feature>
<evidence type="ECO:0000256" key="3">
    <source>
        <dbReference type="SAM" id="MobiDB-lite"/>
    </source>
</evidence>
<dbReference type="EMBL" id="LR824015">
    <property type="protein sequence ID" value="CAH0582893.1"/>
    <property type="molecule type" value="Genomic_DNA"/>
</dbReference>
<dbReference type="GO" id="GO:0097352">
    <property type="term" value="P:autophagosome maturation"/>
    <property type="evidence" value="ECO:0007669"/>
    <property type="project" value="TreeGrafter"/>
</dbReference>
<protein>
    <recommendedName>
        <fullName evidence="4">Epg5-like TPR domain-containing protein</fullName>
    </recommendedName>
</protein>
<feature type="region of interest" description="Disordered" evidence="3">
    <location>
        <begin position="1230"/>
        <end position="1260"/>
    </location>
</feature>
<dbReference type="PANTHER" id="PTHR31139:SF4">
    <property type="entry name" value="ECTOPIC P GRANULES PROTEIN 5 HOMOLOG"/>
    <property type="match status" value="1"/>
</dbReference>
<dbReference type="InterPro" id="IPR058750">
    <property type="entry name" value="TPR_Epg5"/>
</dbReference>
<dbReference type="Pfam" id="PF26573">
    <property type="entry name" value="TPR_Epg5_2"/>
    <property type="match status" value="1"/>
</dbReference>
<feature type="domain" description="Epg5-like TPR" evidence="4">
    <location>
        <begin position="1079"/>
        <end position="1285"/>
    </location>
</feature>
<dbReference type="OrthoDB" id="75419at2759"/>
<evidence type="ECO:0000256" key="2">
    <source>
        <dbReference type="ARBA" id="ARBA00023006"/>
    </source>
</evidence>
<feature type="region of interest" description="Disordered" evidence="3">
    <location>
        <begin position="1"/>
        <end position="139"/>
    </location>
</feature>
<keyword evidence="2" id="KW-0072">Autophagy</keyword>
<evidence type="ECO:0000313" key="6">
    <source>
        <dbReference type="Proteomes" id="UP001154114"/>
    </source>
</evidence>
<proteinExistence type="inferred from homology"/>
<evidence type="ECO:0000259" key="4">
    <source>
        <dbReference type="Pfam" id="PF26573"/>
    </source>
</evidence>